<dbReference type="HOGENOM" id="CLU_2991342_0_0_9"/>
<sequence length="57" mass="6990">MWGWGEILSGFIAIFMLIVGILYSTEDQEKTRKGPVFYKSLFILRRYWFYRYKKMVL</sequence>
<gene>
    <name evidence="2" type="ORF">P799_01085</name>
</gene>
<evidence type="ECO:0000313" key="3">
    <source>
        <dbReference type="Proteomes" id="UP000023555"/>
    </source>
</evidence>
<keyword evidence="1" id="KW-0812">Transmembrane</keyword>
<feature type="transmembrane region" description="Helical" evidence="1">
    <location>
        <begin position="6"/>
        <end position="23"/>
    </location>
</feature>
<evidence type="ECO:0000313" key="2">
    <source>
        <dbReference type="EMBL" id="EWH35091.1"/>
    </source>
</evidence>
<evidence type="ECO:0000256" key="1">
    <source>
        <dbReference type="SAM" id="Phobius"/>
    </source>
</evidence>
<organism evidence="2 3">
    <name type="scientific">Lysinibacillus sphaericus CBAM5</name>
    <dbReference type="NCBI Taxonomy" id="1400869"/>
    <lineage>
        <taxon>Bacteria</taxon>
        <taxon>Bacillati</taxon>
        <taxon>Bacillota</taxon>
        <taxon>Bacilli</taxon>
        <taxon>Bacillales</taxon>
        <taxon>Bacillaceae</taxon>
        <taxon>Lysinibacillus</taxon>
    </lineage>
</organism>
<accession>W7SA41</accession>
<comment type="caution">
    <text evidence="2">The sequence shown here is derived from an EMBL/GenBank/DDBJ whole genome shotgun (WGS) entry which is preliminary data.</text>
</comment>
<dbReference type="EMBL" id="AYKQ01000006">
    <property type="protein sequence ID" value="EWH35091.1"/>
    <property type="molecule type" value="Genomic_DNA"/>
</dbReference>
<proteinExistence type="predicted"/>
<dbReference type="Proteomes" id="UP000023555">
    <property type="component" value="Unassembled WGS sequence"/>
</dbReference>
<reference evidence="2 3" key="1">
    <citation type="journal article" date="2015" name="Stand. Genomic Sci.">
        <title>Genome sequence and description of the mosquitocidal and heavy metal tolerant strain Lysinibacillus sphaericus CBAM5.</title>
        <authorList>
            <person name="Pena-Montenegro T.D."/>
            <person name="Lozano L."/>
            <person name="Dussan J."/>
        </authorList>
    </citation>
    <scope>NUCLEOTIDE SEQUENCE [LARGE SCALE GENOMIC DNA]</scope>
    <source>
        <strain evidence="2">CBAM5</strain>
    </source>
</reference>
<keyword evidence="1" id="KW-1133">Transmembrane helix</keyword>
<protein>
    <submittedName>
        <fullName evidence="2">Uncharacterized protein</fullName>
    </submittedName>
</protein>
<dbReference type="AlphaFoldDB" id="W7SA41"/>
<name>W7SA41_LYSSH</name>
<keyword evidence="1" id="KW-0472">Membrane</keyword>